<dbReference type="CDD" id="cd00155">
    <property type="entry name" value="RasGEF"/>
    <property type="match status" value="1"/>
</dbReference>
<organism evidence="7 8">
    <name type="scientific">Peromyscus maniculatus bairdii</name>
    <name type="common">Prairie deer mouse</name>
    <dbReference type="NCBI Taxonomy" id="230844"/>
    <lineage>
        <taxon>Eukaryota</taxon>
        <taxon>Metazoa</taxon>
        <taxon>Chordata</taxon>
        <taxon>Craniata</taxon>
        <taxon>Vertebrata</taxon>
        <taxon>Euteleostomi</taxon>
        <taxon>Mammalia</taxon>
        <taxon>Eutheria</taxon>
        <taxon>Euarchontoglires</taxon>
        <taxon>Glires</taxon>
        <taxon>Rodentia</taxon>
        <taxon>Myomorpha</taxon>
        <taxon>Muroidea</taxon>
        <taxon>Cricetidae</taxon>
        <taxon>Neotominae</taxon>
        <taxon>Peromyscus</taxon>
    </lineage>
</organism>
<evidence type="ECO:0000259" key="6">
    <source>
        <dbReference type="PROSITE" id="PS50212"/>
    </source>
</evidence>
<dbReference type="SMART" id="SM00229">
    <property type="entry name" value="RasGEFN"/>
    <property type="match status" value="1"/>
</dbReference>
<dbReference type="InterPro" id="IPR036964">
    <property type="entry name" value="RASGEF_cat_dom_sf"/>
</dbReference>
<dbReference type="PANTHER" id="PTHR23113">
    <property type="entry name" value="GUANINE NUCLEOTIDE EXCHANGE FACTOR"/>
    <property type="match status" value="1"/>
</dbReference>
<dbReference type="SMART" id="SM00147">
    <property type="entry name" value="RasGEF"/>
    <property type="match status" value="1"/>
</dbReference>
<reference evidence="7" key="2">
    <citation type="submission" date="2025-08" db="UniProtKB">
        <authorList>
            <consortium name="Ensembl"/>
        </authorList>
    </citation>
    <scope>IDENTIFICATION</scope>
</reference>
<dbReference type="SUPFAM" id="SSF48366">
    <property type="entry name" value="Ras GEF"/>
    <property type="match status" value="1"/>
</dbReference>
<evidence type="ECO:0000259" key="4">
    <source>
        <dbReference type="PROSITE" id="PS50009"/>
    </source>
</evidence>
<evidence type="ECO:0000313" key="7">
    <source>
        <dbReference type="Ensembl" id="ENSPEMP00000002434.2"/>
    </source>
</evidence>
<dbReference type="CDD" id="cd06224">
    <property type="entry name" value="REM"/>
    <property type="match status" value="1"/>
</dbReference>
<dbReference type="InterPro" id="IPR008937">
    <property type="entry name" value="Ras-like_GEF"/>
</dbReference>
<dbReference type="Gene3D" id="1.10.840.10">
    <property type="entry name" value="Ras guanine-nucleotide exchange factors catalytic domain"/>
    <property type="match status" value="1"/>
</dbReference>
<dbReference type="AlphaFoldDB" id="A0A8C8T296"/>
<dbReference type="InterPro" id="IPR030748">
    <property type="entry name" value="RGL1_RA"/>
</dbReference>
<evidence type="ECO:0000256" key="3">
    <source>
        <dbReference type="SAM" id="MobiDB-lite"/>
    </source>
</evidence>
<feature type="compositionally biased region" description="Low complexity" evidence="3">
    <location>
        <begin position="595"/>
        <end position="605"/>
    </location>
</feature>
<dbReference type="InterPro" id="IPR000159">
    <property type="entry name" value="RA_dom"/>
</dbReference>
<dbReference type="Ensembl" id="ENSPEMT00000003402.2">
    <property type="protein sequence ID" value="ENSPEMP00000002434.2"/>
    <property type="gene ID" value="ENSPEMG00000002595.2"/>
</dbReference>
<reference evidence="7" key="3">
    <citation type="submission" date="2025-09" db="UniProtKB">
        <authorList>
            <consortium name="Ensembl"/>
        </authorList>
    </citation>
    <scope>IDENTIFICATION</scope>
</reference>
<dbReference type="InterPro" id="IPR019804">
    <property type="entry name" value="Ras_G-nucl-exch_fac_CS"/>
</dbReference>
<accession>A0A8C8T296</accession>
<dbReference type="Gene3D" id="1.20.870.10">
    <property type="entry name" value="Son of sevenless (SoS) protein Chain: S domain 1"/>
    <property type="match status" value="1"/>
</dbReference>
<dbReference type="Gene3D" id="3.10.20.90">
    <property type="entry name" value="Phosphatidylinositol 3-kinase Catalytic Subunit, Chain A, domain 1"/>
    <property type="match status" value="1"/>
</dbReference>
<name>A0A8C8T296_PERMB</name>
<feature type="domain" description="N-terminal Ras-GEF" evidence="6">
    <location>
        <begin position="100"/>
        <end position="205"/>
    </location>
</feature>
<keyword evidence="8" id="KW-1185">Reference proteome</keyword>
<dbReference type="GeneTree" id="ENSGT00940000156012"/>
<dbReference type="SMART" id="SM00314">
    <property type="entry name" value="RA"/>
    <property type="match status" value="1"/>
</dbReference>
<evidence type="ECO:0000256" key="2">
    <source>
        <dbReference type="PROSITE-ProRule" id="PRU00168"/>
    </source>
</evidence>
<dbReference type="InterPro" id="IPR023578">
    <property type="entry name" value="Ras_GEF_dom_sf"/>
</dbReference>
<dbReference type="PANTHER" id="PTHR23113:SF199">
    <property type="entry name" value="RAL GUANINE NUCLEOTIDE DISSOCIATION STIMULATOR-LIKE 1"/>
    <property type="match status" value="1"/>
</dbReference>
<protein>
    <submittedName>
        <fullName evidence="7">Ral guanine nucleotide dissociation stimulator,-like 1</fullName>
    </submittedName>
</protein>
<dbReference type="CDD" id="cd17210">
    <property type="entry name" value="RA_RGL"/>
    <property type="match status" value="1"/>
</dbReference>
<sequence>MDGKSVGEPTQVESKVKLSTKVDTAGHWLVEDHARIWEVLKTEESSIQDWGEEVEEGAVYHVTLKRVQIQQAANKGARWLGVEGDQLPPGHTVSQYETCKIRTIKAGTLEKLVENLLTAFGDNDFTYISIFLSTYRGFASTKEVLELLLDSAIASILRAWLDQCAEDFREPPHFPCLQKLLEYLTRMMPGSDPERRAQNLLEQFQKQEVDSDNGLLNTSSFSLEEEEELESGGSAEFTCFSEDLVAEQLTYMDAQLFKKVVPHHCLGCIWSQRDKKENKHLAPTIRATISQFNTLTKCVVSTILGSKELKTQQRAKIIEKWINIAHECRILKNFSSLRAIVSALQSNSIYRLKKAWAAVPKDRMLMFEELSDIFSDHNNHLTSRELLMKEGTSKFANLDSSVKENQKRTQRRLQLQKDMGVMQGTVPYLGTFLTDLTMLDTALQDYIEGGLINFEKRRREFEVIAQIKLLQSACNSYCMTPDQKFIQWFQRQQLLTEEESYALSCEIEAAADASTTSPKPRKSMVKRLSLLFLGSDLITGSTPTKEQPKSTASGSSGESMDSVSVSSCESNHSEAEEGSITPMDTPDEPQKKLSESSSSCSSIHSMDTNSSGMSSLVNPLSSPPTCNNNPKIHKRSVSVTSITSTVLPPVYNQQNEDTCIIRISVEDDNGNMYKSIMLTSQDKTPAVIQRAMMKHNLDSDPAEEYELVQVISEDKELVIPDSANVFYAMNSQVNFDFILRKKNAAEEQVKLRSRTSLTLPRTAKRGCWSNRHSKITL</sequence>
<dbReference type="InterPro" id="IPR029071">
    <property type="entry name" value="Ubiquitin-like_domsf"/>
</dbReference>
<feature type="domain" description="Ras-associating" evidence="5">
    <location>
        <begin position="657"/>
        <end position="744"/>
    </location>
</feature>
<evidence type="ECO:0000313" key="8">
    <source>
        <dbReference type="Proteomes" id="UP000694547"/>
    </source>
</evidence>
<keyword evidence="1 2" id="KW-0344">Guanine-nucleotide releasing factor</keyword>
<feature type="compositionally biased region" description="Polar residues" evidence="3">
    <location>
        <begin position="606"/>
        <end position="630"/>
    </location>
</feature>
<dbReference type="PROSITE" id="PS50212">
    <property type="entry name" value="RASGEF_NTER"/>
    <property type="match status" value="1"/>
</dbReference>
<proteinExistence type="predicted"/>
<dbReference type="FunFam" id="3.10.20.90:FF:000042">
    <property type="entry name" value="Ral guanine nucleotide dissociation stimulator isoform 1"/>
    <property type="match status" value="1"/>
</dbReference>
<dbReference type="SUPFAM" id="SSF54236">
    <property type="entry name" value="Ubiquitin-like"/>
    <property type="match status" value="1"/>
</dbReference>
<dbReference type="PROSITE" id="PS00720">
    <property type="entry name" value="RASGEF"/>
    <property type="match status" value="1"/>
</dbReference>
<dbReference type="GO" id="GO:0005085">
    <property type="term" value="F:guanyl-nucleotide exchange factor activity"/>
    <property type="evidence" value="ECO:0007669"/>
    <property type="project" value="UniProtKB-KW"/>
</dbReference>
<dbReference type="Proteomes" id="UP000694547">
    <property type="component" value="Chromosome 11"/>
</dbReference>
<dbReference type="InterPro" id="IPR000651">
    <property type="entry name" value="Ras-like_Gua-exchang_fac_N"/>
</dbReference>
<feature type="compositionally biased region" description="Low complexity" evidence="3">
    <location>
        <begin position="550"/>
        <end position="570"/>
    </location>
</feature>
<dbReference type="Pfam" id="PF00617">
    <property type="entry name" value="RasGEF"/>
    <property type="match status" value="1"/>
</dbReference>
<evidence type="ECO:0000256" key="1">
    <source>
        <dbReference type="ARBA" id="ARBA00022658"/>
    </source>
</evidence>
<dbReference type="FunFam" id="1.10.840.10:FF:000005">
    <property type="entry name" value="Ral guanine nucleotide dissociation stimulator isoform 1"/>
    <property type="match status" value="1"/>
</dbReference>
<dbReference type="GO" id="GO:0007265">
    <property type="term" value="P:Ras protein signal transduction"/>
    <property type="evidence" value="ECO:0007669"/>
    <property type="project" value="TreeGrafter"/>
</dbReference>
<dbReference type="PROSITE" id="PS50200">
    <property type="entry name" value="RA"/>
    <property type="match status" value="1"/>
</dbReference>
<dbReference type="Pfam" id="PF00788">
    <property type="entry name" value="RA"/>
    <property type="match status" value="1"/>
</dbReference>
<dbReference type="GO" id="GO:0005886">
    <property type="term" value="C:plasma membrane"/>
    <property type="evidence" value="ECO:0007669"/>
    <property type="project" value="TreeGrafter"/>
</dbReference>
<dbReference type="InterPro" id="IPR001895">
    <property type="entry name" value="RASGEF_cat_dom"/>
</dbReference>
<dbReference type="PROSITE" id="PS50009">
    <property type="entry name" value="RASGEF_CAT"/>
    <property type="match status" value="1"/>
</dbReference>
<reference evidence="7 8" key="1">
    <citation type="submission" date="2018-10" db="EMBL/GenBank/DDBJ databases">
        <title>Improved assembly of the deer mouse Peromyscus maniculatus genome.</title>
        <authorList>
            <person name="Lassance J.-M."/>
            <person name="Hoekstra H.E."/>
        </authorList>
    </citation>
    <scope>NUCLEOTIDE SEQUENCE [LARGE SCALE GENOMIC DNA]</scope>
</reference>
<feature type="domain" description="Ras-GEF" evidence="4">
    <location>
        <begin position="241"/>
        <end position="510"/>
    </location>
</feature>
<dbReference type="Pfam" id="PF00618">
    <property type="entry name" value="RasGEF_N"/>
    <property type="match status" value="1"/>
</dbReference>
<feature type="region of interest" description="Disordered" evidence="3">
    <location>
        <begin position="539"/>
        <end position="632"/>
    </location>
</feature>
<evidence type="ECO:0000259" key="5">
    <source>
        <dbReference type="PROSITE" id="PS50200"/>
    </source>
</evidence>